<feature type="region of interest" description="Disordered" evidence="1">
    <location>
        <begin position="290"/>
        <end position="336"/>
    </location>
</feature>
<dbReference type="PROSITE" id="PS51123">
    <property type="entry name" value="OMPA_2"/>
    <property type="match status" value="1"/>
</dbReference>
<accession>A0AAE0FX67</accession>
<dbReference type="AlphaFoldDB" id="A0AAE0FX67"/>
<gene>
    <name evidence="3" type="ORF">CYMTET_23730</name>
</gene>
<dbReference type="Proteomes" id="UP001190700">
    <property type="component" value="Unassembled WGS sequence"/>
</dbReference>
<reference evidence="3 4" key="1">
    <citation type="journal article" date="2015" name="Genome Biol. Evol.">
        <title>Comparative Genomics of a Bacterivorous Green Alga Reveals Evolutionary Causalities and Consequences of Phago-Mixotrophic Mode of Nutrition.</title>
        <authorList>
            <person name="Burns J.A."/>
            <person name="Paasch A."/>
            <person name="Narechania A."/>
            <person name="Kim E."/>
        </authorList>
    </citation>
    <scope>NUCLEOTIDE SEQUENCE [LARGE SCALE GENOMIC DNA]</scope>
    <source>
        <strain evidence="3 4">PLY_AMNH</strain>
    </source>
</reference>
<dbReference type="PANTHER" id="PTHR30329:SF21">
    <property type="entry name" value="LIPOPROTEIN YIAD-RELATED"/>
    <property type="match status" value="1"/>
</dbReference>
<dbReference type="SUPFAM" id="SSF103088">
    <property type="entry name" value="OmpA-like"/>
    <property type="match status" value="1"/>
</dbReference>
<dbReference type="InterPro" id="IPR036737">
    <property type="entry name" value="OmpA-like_sf"/>
</dbReference>
<organism evidence="3 4">
    <name type="scientific">Cymbomonas tetramitiformis</name>
    <dbReference type="NCBI Taxonomy" id="36881"/>
    <lineage>
        <taxon>Eukaryota</taxon>
        <taxon>Viridiplantae</taxon>
        <taxon>Chlorophyta</taxon>
        <taxon>Pyramimonadophyceae</taxon>
        <taxon>Pyramimonadales</taxon>
        <taxon>Pyramimonadaceae</taxon>
        <taxon>Cymbomonas</taxon>
    </lineage>
</organism>
<dbReference type="EMBL" id="LGRX02012234">
    <property type="protein sequence ID" value="KAK3267731.1"/>
    <property type="molecule type" value="Genomic_DNA"/>
</dbReference>
<protein>
    <recommendedName>
        <fullName evidence="2">OmpA-like domain-containing protein</fullName>
    </recommendedName>
</protein>
<feature type="compositionally biased region" description="Low complexity" evidence="1">
    <location>
        <begin position="311"/>
        <end position="322"/>
    </location>
</feature>
<name>A0AAE0FX67_9CHLO</name>
<feature type="compositionally biased region" description="Polar residues" evidence="1">
    <location>
        <begin position="323"/>
        <end position="336"/>
    </location>
</feature>
<keyword evidence="4" id="KW-1185">Reference proteome</keyword>
<proteinExistence type="predicted"/>
<sequence>MSDIFCCCGPREEADKEETIKLVEHKHGLKQLQSKVDSALEGKHAAEKKAAQIDIEKATALAEKGELEQRLKDLEDKLKEQQATDKKRLEDEKRLRDLLDEERRLREEAERKRKEEEEERQRAEIERKRLEEEKRLKEEADRKQRENEDLDARLRRAAEALQKRVDEYHANNQDVRINISEGKIEIKRPILFENKSDSFLTGSESQKLLQEVADAMNLFASSGDTPFEFNVDGHTANPAVELSEQRAKRVVAELVANNVDSNLLYPRWFSDSQLMNPDDKKDPLNKRVEFTVHRGEKTGNMSGQTRDRLSRTSSASSSNATAQRKSSGSARRSSFK</sequence>
<dbReference type="InterPro" id="IPR050330">
    <property type="entry name" value="Bact_OuterMem_StrucFunc"/>
</dbReference>
<evidence type="ECO:0000313" key="3">
    <source>
        <dbReference type="EMBL" id="KAK3267731.1"/>
    </source>
</evidence>
<evidence type="ECO:0000259" key="2">
    <source>
        <dbReference type="PROSITE" id="PS51123"/>
    </source>
</evidence>
<dbReference type="Gene3D" id="3.30.1330.60">
    <property type="entry name" value="OmpA-like domain"/>
    <property type="match status" value="1"/>
</dbReference>
<comment type="caution">
    <text evidence="3">The sequence shown here is derived from an EMBL/GenBank/DDBJ whole genome shotgun (WGS) entry which is preliminary data.</text>
</comment>
<evidence type="ECO:0000256" key="1">
    <source>
        <dbReference type="SAM" id="MobiDB-lite"/>
    </source>
</evidence>
<evidence type="ECO:0000313" key="4">
    <source>
        <dbReference type="Proteomes" id="UP001190700"/>
    </source>
</evidence>
<dbReference type="PANTHER" id="PTHR30329">
    <property type="entry name" value="STATOR ELEMENT OF FLAGELLAR MOTOR COMPLEX"/>
    <property type="match status" value="1"/>
</dbReference>
<feature type="domain" description="OmpA-like" evidence="2">
    <location>
        <begin position="179"/>
        <end position="296"/>
    </location>
</feature>
<dbReference type="InterPro" id="IPR006665">
    <property type="entry name" value="OmpA-like"/>
</dbReference>
<feature type="region of interest" description="Disordered" evidence="1">
    <location>
        <begin position="106"/>
        <end position="148"/>
    </location>
</feature>